<evidence type="ECO:0000313" key="2">
    <source>
        <dbReference type="EMBL" id="CAG8659501.1"/>
    </source>
</evidence>
<dbReference type="EMBL" id="CAJVPJ010005203">
    <property type="protein sequence ID" value="CAG8659501.1"/>
    <property type="molecule type" value="Genomic_DNA"/>
</dbReference>
<feature type="non-terminal residue" evidence="2">
    <location>
        <position position="87"/>
    </location>
</feature>
<keyword evidence="3" id="KW-1185">Reference proteome</keyword>
<reference evidence="2" key="1">
    <citation type="submission" date="2021-06" db="EMBL/GenBank/DDBJ databases">
        <authorList>
            <person name="Kallberg Y."/>
            <person name="Tangrot J."/>
            <person name="Rosling A."/>
        </authorList>
    </citation>
    <scope>NUCLEOTIDE SEQUENCE</scope>
    <source>
        <strain evidence="2">IA702</strain>
    </source>
</reference>
<evidence type="ECO:0000256" key="1">
    <source>
        <dbReference type="SAM" id="MobiDB-lite"/>
    </source>
</evidence>
<name>A0A9N9DZY1_9GLOM</name>
<feature type="region of interest" description="Disordered" evidence="1">
    <location>
        <begin position="1"/>
        <end position="27"/>
    </location>
</feature>
<dbReference type="AlphaFoldDB" id="A0A9N9DZY1"/>
<organism evidence="2 3">
    <name type="scientific">Paraglomus occultum</name>
    <dbReference type="NCBI Taxonomy" id="144539"/>
    <lineage>
        <taxon>Eukaryota</taxon>
        <taxon>Fungi</taxon>
        <taxon>Fungi incertae sedis</taxon>
        <taxon>Mucoromycota</taxon>
        <taxon>Glomeromycotina</taxon>
        <taxon>Glomeromycetes</taxon>
        <taxon>Paraglomerales</taxon>
        <taxon>Paraglomeraceae</taxon>
        <taxon>Paraglomus</taxon>
    </lineage>
</organism>
<accession>A0A9N9DZY1</accession>
<feature type="compositionally biased region" description="Basic and acidic residues" evidence="1">
    <location>
        <begin position="16"/>
        <end position="27"/>
    </location>
</feature>
<comment type="caution">
    <text evidence="2">The sequence shown here is derived from an EMBL/GenBank/DDBJ whole genome shotgun (WGS) entry which is preliminary data.</text>
</comment>
<protein>
    <submittedName>
        <fullName evidence="2">2026_t:CDS:1</fullName>
    </submittedName>
</protein>
<gene>
    <name evidence="2" type="ORF">POCULU_LOCUS10384</name>
</gene>
<evidence type="ECO:0000313" key="3">
    <source>
        <dbReference type="Proteomes" id="UP000789572"/>
    </source>
</evidence>
<dbReference type="Proteomes" id="UP000789572">
    <property type="component" value="Unassembled WGS sequence"/>
</dbReference>
<feature type="region of interest" description="Disordered" evidence="1">
    <location>
        <begin position="42"/>
        <end position="87"/>
    </location>
</feature>
<proteinExistence type="predicted"/>
<sequence length="87" mass="10065">LELEKSRSNSGSVKIPEIKETEAKEPEITVTTPDMITVEFIERENEESREKDTENHELHERSELESKNDETAVENEKDHDEPTAEIN</sequence>